<dbReference type="InterPro" id="IPR031325">
    <property type="entry name" value="RHS_repeat"/>
</dbReference>
<keyword evidence="3" id="KW-1185">Reference proteome</keyword>
<evidence type="ECO:0000256" key="1">
    <source>
        <dbReference type="SAM" id="MobiDB-lite"/>
    </source>
</evidence>
<evidence type="ECO:0000313" key="3">
    <source>
        <dbReference type="Proteomes" id="UP000266340"/>
    </source>
</evidence>
<evidence type="ECO:0000313" key="2">
    <source>
        <dbReference type="EMBL" id="RIE02565.1"/>
    </source>
</evidence>
<protein>
    <recommendedName>
        <fullName evidence="4">RHS repeat protein</fullName>
    </recommendedName>
</protein>
<dbReference type="Pfam" id="PF05593">
    <property type="entry name" value="RHS_repeat"/>
    <property type="match status" value="1"/>
</dbReference>
<reference evidence="2 3" key="1">
    <citation type="submission" date="2018-09" db="EMBL/GenBank/DDBJ databases">
        <title>Cohnella cavernae sp. nov., isolated from a karst cave.</title>
        <authorList>
            <person name="Zhu H."/>
        </authorList>
    </citation>
    <scope>NUCLEOTIDE SEQUENCE [LARGE SCALE GENOMIC DNA]</scope>
    <source>
        <strain evidence="2 3">K2E09-144</strain>
    </source>
</reference>
<gene>
    <name evidence="2" type="ORF">D3H35_17920</name>
</gene>
<dbReference type="NCBIfam" id="TIGR01643">
    <property type="entry name" value="YD_repeat_2x"/>
    <property type="match status" value="1"/>
</dbReference>
<dbReference type="AlphaFoldDB" id="A0A398CJN9"/>
<dbReference type="Gene3D" id="2.180.10.10">
    <property type="entry name" value="RHS repeat-associated core"/>
    <property type="match status" value="1"/>
</dbReference>
<organism evidence="2 3">
    <name type="scientific">Cohnella faecalis</name>
    <dbReference type="NCBI Taxonomy" id="2315694"/>
    <lineage>
        <taxon>Bacteria</taxon>
        <taxon>Bacillati</taxon>
        <taxon>Bacillota</taxon>
        <taxon>Bacilli</taxon>
        <taxon>Bacillales</taxon>
        <taxon>Paenibacillaceae</taxon>
        <taxon>Cohnella</taxon>
    </lineage>
</organism>
<proteinExistence type="predicted"/>
<dbReference type="InterPro" id="IPR006530">
    <property type="entry name" value="YD"/>
</dbReference>
<dbReference type="Proteomes" id="UP000266340">
    <property type="component" value="Unassembled WGS sequence"/>
</dbReference>
<feature type="region of interest" description="Disordered" evidence="1">
    <location>
        <begin position="171"/>
        <end position="190"/>
    </location>
</feature>
<dbReference type="OrthoDB" id="2493350at2"/>
<name>A0A398CJN9_9BACL</name>
<comment type="caution">
    <text evidence="2">The sequence shown here is derived from an EMBL/GenBank/DDBJ whole genome shotgun (WGS) entry which is preliminary data.</text>
</comment>
<sequence length="224" mass="25528">MTAKVYDKTGRLYQVKDGSTVQSTYVYYADGSQNTVTYANGSKEEYVYFKDKTLKTLKNYQGATLLDTYDYTYDAAGNQLTKNEKVNGANKGETNYQYDDLNRLKKVTEPGGKVTDYTFDAFGNRSSERTTQGAAVTVLNYSYNEQNRLIATAGSKVDGRIAASDLHVRQQRQYDRQVDGNHEEDRPGERTDANVWYLHLRSEQYELAHRAGCGQRSPLRVRWV</sequence>
<dbReference type="EMBL" id="QXJM01000039">
    <property type="protein sequence ID" value="RIE02565.1"/>
    <property type="molecule type" value="Genomic_DNA"/>
</dbReference>
<dbReference type="RefSeq" id="WP_119150605.1">
    <property type="nucleotide sequence ID" value="NZ_JBHSOV010000026.1"/>
</dbReference>
<evidence type="ECO:0008006" key="4">
    <source>
        <dbReference type="Google" id="ProtNLM"/>
    </source>
</evidence>
<accession>A0A398CJN9</accession>